<evidence type="ECO:0000313" key="11">
    <source>
        <dbReference type="Proteomes" id="UP000515162"/>
    </source>
</evidence>
<reference evidence="12 13" key="1">
    <citation type="submission" date="2025-04" db="UniProtKB">
        <authorList>
            <consortium name="RefSeq"/>
        </authorList>
    </citation>
    <scope>IDENTIFICATION</scope>
    <source>
        <strain evidence="12 13">Mau12</strain>
        <tissue evidence="12 13">Whole Body</tissue>
    </source>
</reference>
<dbReference type="Proteomes" id="UP000515162">
    <property type="component" value="Chromosome X"/>
</dbReference>
<keyword evidence="2" id="KW-1003">Cell membrane</keyword>
<keyword evidence="4 10" id="KW-0812">Transmembrane</keyword>
<evidence type="ECO:0000256" key="8">
    <source>
        <dbReference type="ARBA" id="ARBA00023170"/>
    </source>
</evidence>
<keyword evidence="9 10" id="KW-0807">Transducer</keyword>
<feature type="transmembrane region" description="Helical" evidence="10">
    <location>
        <begin position="133"/>
        <end position="152"/>
    </location>
</feature>
<dbReference type="PANTHER" id="PTHR21137">
    <property type="entry name" value="ODORANT RECEPTOR"/>
    <property type="match status" value="1"/>
</dbReference>
<feature type="transmembrane region" description="Helical" evidence="10">
    <location>
        <begin position="255"/>
        <end position="278"/>
    </location>
</feature>
<evidence type="ECO:0000313" key="12">
    <source>
        <dbReference type="RefSeq" id="XP_033171707.1"/>
    </source>
</evidence>
<organism evidence="11 12">
    <name type="scientific">Drosophila mauritiana</name>
    <name type="common">Fruit fly</name>
    <dbReference type="NCBI Taxonomy" id="7226"/>
    <lineage>
        <taxon>Eukaryota</taxon>
        <taxon>Metazoa</taxon>
        <taxon>Ecdysozoa</taxon>
        <taxon>Arthropoda</taxon>
        <taxon>Hexapoda</taxon>
        <taxon>Insecta</taxon>
        <taxon>Pterygota</taxon>
        <taxon>Neoptera</taxon>
        <taxon>Endopterygota</taxon>
        <taxon>Diptera</taxon>
        <taxon>Brachycera</taxon>
        <taxon>Muscomorpha</taxon>
        <taxon>Ephydroidea</taxon>
        <taxon>Drosophilidae</taxon>
        <taxon>Drosophila</taxon>
        <taxon>Sophophora</taxon>
    </lineage>
</organism>
<evidence type="ECO:0000256" key="4">
    <source>
        <dbReference type="ARBA" id="ARBA00022692"/>
    </source>
</evidence>
<comment type="caution">
    <text evidence="10">Lacks conserved residue(s) required for the propagation of feature annotation.</text>
</comment>
<name>A0A6P8L065_DROMA</name>
<dbReference type="GeneID" id="117148443"/>
<keyword evidence="6 10" id="KW-1133">Transmembrane helix</keyword>
<dbReference type="Pfam" id="PF02949">
    <property type="entry name" value="7tm_6"/>
    <property type="match status" value="1"/>
</dbReference>
<comment type="similarity">
    <text evidence="10">Belongs to the insect chemoreceptor superfamily. Heteromeric odorant receptor channel (TC 1.A.69) family.</text>
</comment>
<dbReference type="RefSeq" id="XP_033171707.1">
    <property type="nucleotide sequence ID" value="XM_033315816.1"/>
</dbReference>
<keyword evidence="3 10" id="KW-0716">Sensory transduction</keyword>
<evidence type="ECO:0000256" key="5">
    <source>
        <dbReference type="ARBA" id="ARBA00022725"/>
    </source>
</evidence>
<evidence type="ECO:0000256" key="6">
    <source>
        <dbReference type="ARBA" id="ARBA00022989"/>
    </source>
</evidence>
<gene>
    <name evidence="12" type="primary">LOC117148443</name>
    <name evidence="13" type="synonym">LOC117148518</name>
</gene>
<dbReference type="GO" id="GO:0007165">
    <property type="term" value="P:signal transduction"/>
    <property type="evidence" value="ECO:0007669"/>
    <property type="project" value="UniProtKB-KW"/>
</dbReference>
<dbReference type="GO" id="GO:0004984">
    <property type="term" value="F:olfactory receptor activity"/>
    <property type="evidence" value="ECO:0007669"/>
    <property type="project" value="InterPro"/>
</dbReference>
<evidence type="ECO:0000256" key="1">
    <source>
        <dbReference type="ARBA" id="ARBA00004651"/>
    </source>
</evidence>
<evidence type="ECO:0000256" key="7">
    <source>
        <dbReference type="ARBA" id="ARBA00023136"/>
    </source>
</evidence>
<dbReference type="InterPro" id="IPR004117">
    <property type="entry name" value="7tm6_olfct_rcpt"/>
</dbReference>
<evidence type="ECO:0000256" key="3">
    <source>
        <dbReference type="ARBA" id="ARBA00022606"/>
    </source>
</evidence>
<keyword evidence="11" id="KW-1185">Reference proteome</keyword>
<evidence type="ECO:0000313" key="13">
    <source>
        <dbReference type="RefSeq" id="XP_033171816.1"/>
    </source>
</evidence>
<keyword evidence="5 10" id="KW-0552">Olfaction</keyword>
<dbReference type="GO" id="GO:0005886">
    <property type="term" value="C:plasma membrane"/>
    <property type="evidence" value="ECO:0007669"/>
    <property type="project" value="UniProtKB-SubCell"/>
</dbReference>
<dbReference type="AlphaFoldDB" id="A0A6P8L065"/>
<comment type="subcellular location">
    <subcellularLocation>
        <location evidence="1 10">Cell membrane</location>
        <topology evidence="1 10">Multi-pass membrane protein</topology>
    </subcellularLocation>
</comment>
<protein>
    <recommendedName>
        <fullName evidence="10">Odorant receptor</fullName>
    </recommendedName>
</protein>
<accession>A0A6P8L065</accession>
<sequence length="387" mass="43928">MDMAKVDSTRALVNHWRIFRIIGVHPPGKRTVWGRHYTAYSMVWNVTFHICIWLSFSVNLLQSNSLETFCESLCVAMPHTLYMLKLINVGRMRGEMIRSHRVLRHLDRRLGCADERRIIVAGIEQAEFIFRTILRGIVCTVTVGIVYMAVASEPTLMYPTWIPWNWRDSSSSYLSTAMLHTTAIMANATAVLNLCTYPGTYLILVSAHTKALALRVSKLGYGTPLPAVRMQAILVGYIHDHQIILRLFKSLERSLSMTGFLQFFSTACAQCTICYFLLFGNVGIMRFMNMLFLLVALTTETLLLCYTAELLCKEGESLLTAVYSCNWLSQSVHFRRLLLLMLARCQNPLILVAGVIVPISMKTFMVVIKGAYTMLTLLNEIRKSSLE</sequence>
<feature type="transmembrane region" description="Helical" evidence="10">
    <location>
        <begin position="172"/>
        <end position="195"/>
    </location>
</feature>
<evidence type="ECO:0000256" key="9">
    <source>
        <dbReference type="ARBA" id="ARBA00023224"/>
    </source>
</evidence>
<dbReference type="RefSeq" id="XP_033171816.1">
    <property type="nucleotide sequence ID" value="XM_033315925.1"/>
</dbReference>
<evidence type="ECO:0000256" key="10">
    <source>
        <dbReference type="RuleBase" id="RU351113"/>
    </source>
</evidence>
<dbReference type="PANTHER" id="PTHR21137:SF35">
    <property type="entry name" value="ODORANT RECEPTOR 19A-RELATED"/>
    <property type="match status" value="1"/>
</dbReference>
<dbReference type="GO" id="GO:0005549">
    <property type="term" value="F:odorant binding"/>
    <property type="evidence" value="ECO:0007669"/>
    <property type="project" value="InterPro"/>
</dbReference>
<feature type="transmembrane region" description="Helical" evidence="10">
    <location>
        <begin position="284"/>
        <end position="306"/>
    </location>
</feature>
<keyword evidence="7 10" id="KW-0472">Membrane</keyword>
<proteinExistence type="inferred from homology"/>
<evidence type="ECO:0000256" key="2">
    <source>
        <dbReference type="ARBA" id="ARBA00022475"/>
    </source>
</evidence>
<keyword evidence="8 10" id="KW-0675">Receptor</keyword>